<feature type="compositionally biased region" description="Low complexity" evidence="1">
    <location>
        <begin position="215"/>
        <end position="231"/>
    </location>
</feature>
<feature type="compositionally biased region" description="Low complexity" evidence="1">
    <location>
        <begin position="296"/>
        <end position="306"/>
    </location>
</feature>
<comment type="caution">
    <text evidence="3">The sequence shown here is derived from an EMBL/GenBank/DDBJ whole genome shotgun (WGS) entry which is preliminary data.</text>
</comment>
<dbReference type="Proteomes" id="UP000245412">
    <property type="component" value="Unassembled WGS sequence"/>
</dbReference>
<feature type="compositionally biased region" description="Acidic residues" evidence="1">
    <location>
        <begin position="286"/>
        <end position="295"/>
    </location>
</feature>
<evidence type="ECO:0000313" key="4">
    <source>
        <dbReference type="Proteomes" id="UP000245412"/>
    </source>
</evidence>
<feature type="compositionally biased region" description="Low complexity" evidence="1">
    <location>
        <begin position="380"/>
        <end position="394"/>
    </location>
</feature>
<dbReference type="EMBL" id="QGGY01000011">
    <property type="protein sequence ID" value="PWJ73750.1"/>
    <property type="molecule type" value="Genomic_DNA"/>
</dbReference>
<feature type="region of interest" description="Disordered" evidence="1">
    <location>
        <begin position="263"/>
        <end position="360"/>
    </location>
</feature>
<organism evidence="3 4">
    <name type="scientific">Murimonas intestini</name>
    <dbReference type="NCBI Taxonomy" id="1337051"/>
    <lineage>
        <taxon>Bacteria</taxon>
        <taxon>Bacillati</taxon>
        <taxon>Bacillota</taxon>
        <taxon>Clostridia</taxon>
        <taxon>Lachnospirales</taxon>
        <taxon>Lachnospiraceae</taxon>
        <taxon>Murimonas</taxon>
    </lineage>
</organism>
<reference evidence="3 4" key="1">
    <citation type="submission" date="2018-05" db="EMBL/GenBank/DDBJ databases">
        <authorList>
            <person name="Goeker M."/>
            <person name="Huntemann M."/>
            <person name="Clum A."/>
            <person name="Pillay M."/>
            <person name="Palaniappan K."/>
            <person name="Varghese N."/>
            <person name="Mikhailova N."/>
            <person name="Stamatis D."/>
            <person name="Reddy T."/>
            <person name="Daum C."/>
            <person name="Shapiro N."/>
            <person name="Ivanova N."/>
            <person name="Kyrpides N."/>
            <person name="Woyke T."/>
        </authorList>
    </citation>
    <scope>NUCLEOTIDE SEQUENCE [LARGE SCALE GENOMIC DNA]</scope>
    <source>
        <strain evidence="3 4">DSM 26524</strain>
    </source>
</reference>
<dbReference type="InterPro" id="IPR046131">
    <property type="entry name" value="DUF6128"/>
</dbReference>
<dbReference type="AlphaFoldDB" id="A0AB73T1A0"/>
<keyword evidence="4" id="KW-1185">Reference proteome</keyword>
<evidence type="ECO:0000313" key="3">
    <source>
        <dbReference type="EMBL" id="PWJ73750.1"/>
    </source>
</evidence>
<feature type="domain" description="DUF6128" evidence="2">
    <location>
        <begin position="493"/>
        <end position="576"/>
    </location>
</feature>
<feature type="region of interest" description="Disordered" evidence="1">
    <location>
        <begin position="203"/>
        <end position="231"/>
    </location>
</feature>
<feature type="compositionally biased region" description="Gly residues" evidence="1">
    <location>
        <begin position="435"/>
        <end position="444"/>
    </location>
</feature>
<name>A0AB73T1A0_9FIRM</name>
<feature type="region of interest" description="Disordered" evidence="1">
    <location>
        <begin position="130"/>
        <end position="165"/>
    </location>
</feature>
<protein>
    <recommendedName>
        <fullName evidence="2">DUF6128 domain-containing protein</fullName>
    </recommendedName>
</protein>
<dbReference type="Pfam" id="PF19623">
    <property type="entry name" value="DUF6128"/>
    <property type="match status" value="1"/>
</dbReference>
<accession>A0AB73T1A0</accession>
<gene>
    <name evidence="3" type="ORF">C7383_11181</name>
</gene>
<evidence type="ECO:0000256" key="1">
    <source>
        <dbReference type="SAM" id="MobiDB-lite"/>
    </source>
</evidence>
<feature type="region of interest" description="Disordered" evidence="1">
    <location>
        <begin position="418"/>
        <end position="466"/>
    </location>
</feature>
<sequence>MAEYRRFVAYVYGYREGRKDAGAGFAKIESRNGECRMRIHLRDTQEDDGICKVYGVIREGEWLPGVYLGMMPVSGGSAEKKFVTDSDKIGGSEYSLRDLVGLWIQKEGGGMYAAFWVDEPLDVSKLVEEVPGSQSGMTDLPDPTGAGEEGRETEEAAGDEEIHKVSGDAVPEGDAAENIGAADGADAAEIIIGAEDVIEAADTAGAEKSTDAEESIGAAEAAETTDAAGAEETTGAADAIGAVENINAEETAGADETIDAAETTGAEETMDAVDTAGAEESRDAADTADEDEAIDAADPADTLDPTKTIHGAEAIETADTPDETDRSDIEDPTDAAGTRIREPEISGGKLPGDGVPAEGTCTEQADTLEGAAGVYEEEAYSAGDGSSDGLSEEGNCPDREPAVAAQEAAEALVMGRRSATNAGTGRSGGIQRRGQQGGPTGGMQRGNMQQRANMQRRGGQQPLPAPSLEQRWGQLLQRYPSIQPFGDDEVIECIRICPDDIKYLRQNHWNLGKNSFLLHGYYNYRHLLMGRLKKGGYILGIPGVFDNQERYMANMFGFTLFKKADRERRRPGFGYWCRLVD</sequence>
<feature type="compositionally biased region" description="Basic and acidic residues" evidence="1">
    <location>
        <begin position="148"/>
        <end position="165"/>
    </location>
</feature>
<evidence type="ECO:0000259" key="2">
    <source>
        <dbReference type="Pfam" id="PF19623"/>
    </source>
</evidence>
<dbReference type="RefSeq" id="WP_109747549.1">
    <property type="nucleotide sequence ID" value="NZ_JANKBI010000011.1"/>
</dbReference>
<feature type="region of interest" description="Disordered" evidence="1">
    <location>
        <begin position="380"/>
        <end position="406"/>
    </location>
</feature>
<proteinExistence type="predicted"/>